<feature type="chain" id="PRO_5012423036" description="Autotransporter domain-containing protein" evidence="1">
    <location>
        <begin position="30"/>
        <end position="874"/>
    </location>
</feature>
<proteinExistence type="predicted"/>
<comment type="caution">
    <text evidence="3">The sequence shown here is derived from an EMBL/GenBank/DDBJ whole genome shotgun (WGS) entry which is preliminary data.</text>
</comment>
<evidence type="ECO:0000313" key="3">
    <source>
        <dbReference type="EMBL" id="OYQ31474.1"/>
    </source>
</evidence>
<dbReference type="Proteomes" id="UP000216998">
    <property type="component" value="Unassembled WGS sequence"/>
</dbReference>
<organism evidence="3 4">
    <name type="scientific">Niveispirillum lacus</name>
    <dbReference type="NCBI Taxonomy" id="1981099"/>
    <lineage>
        <taxon>Bacteria</taxon>
        <taxon>Pseudomonadati</taxon>
        <taxon>Pseudomonadota</taxon>
        <taxon>Alphaproteobacteria</taxon>
        <taxon>Rhodospirillales</taxon>
        <taxon>Azospirillaceae</taxon>
        <taxon>Niveispirillum</taxon>
    </lineage>
</organism>
<dbReference type="SMART" id="SM00869">
    <property type="entry name" value="Autotransporter"/>
    <property type="match status" value="1"/>
</dbReference>
<accession>A0A255YRX0</accession>
<dbReference type="Pfam" id="PF03797">
    <property type="entry name" value="Autotransporter"/>
    <property type="match status" value="1"/>
</dbReference>
<dbReference type="Gene3D" id="2.60.120.260">
    <property type="entry name" value="Galactose-binding domain-like"/>
    <property type="match status" value="1"/>
</dbReference>
<evidence type="ECO:0000256" key="1">
    <source>
        <dbReference type="SAM" id="SignalP"/>
    </source>
</evidence>
<feature type="domain" description="Autotransporter" evidence="2">
    <location>
        <begin position="596"/>
        <end position="874"/>
    </location>
</feature>
<evidence type="ECO:0000313" key="4">
    <source>
        <dbReference type="Proteomes" id="UP000216998"/>
    </source>
</evidence>
<sequence length="874" mass="88363">MNGFARRPVALSSIKMALLASVMMPPLLAGEAGAAACDAGALLCNGSFEAMTKIAGSETVAFDNWTSTDPTGLRAGIGADGSGNSVEFLFSTNMLTQTVATGVGARYNVTFQYKSDGGQGLTAYFGDARIFDYAGDSAPPTGWVTYSFNVQAFSSQSVLRFVANSLGAAQNIDNVMITLCPTCTPNVAGNLGAVIDRNQAFYTTNDAAGLGTTLSGTRTLTFDGGTLRPGAVGALGSISQPVTLVLNIGSVGGALDNAGQNIGLAGSIINTAAAATPFALIGSGQGVIAGPITNLGTLVIATSGRTLLTGAINNAGGTVAVRNGGQANLTGGLTGGVVQVENGQLSVNSLLTAPVTVGAQGILRGTGRVVGTTTIVGALRPGNSPGTMTFTGPVTQQANSSLVLEIDGAGTGNGAGNYSRVLVTGAGNAYTIGAGVTLTPVLRGITYAPGEPAGSNSYTLSLGQRLAGVVQAEGGVTGTFTTITQPTAGLPASGRIVALYSANSVDLYVGVASYAGLSGLTFNQRAAGSAVDALEAARSTAAQPILNALIPLGLNAVPDALSSLSGQFNANLPLVAIDVSRGFGTLVASRQGSLQQSTDGWQAWGRAFGNKAHTGSDGNNPGFRHRMAGGLAGVDYGVAADGVRLGAAVGYADSRVTGRNDSGRASISSYYVGGYLGWSDAALFIDAQAGMTFSDYETRRAVIVGSLNRIATGKTDGKSVGAAFETGYRLHMGPAVVTPSAFLRYDGSDADGFTEVGADALNLSVTNDKQAGLRGGFGLRFTHPVALAGGGILVPELSARWEHDLVNPGYSTGQTLLGQSFRIRAAKPGRDMAVLGGGVSTEIADNIRLSARYDAELSDNRTQHALTAQVRVAW</sequence>
<dbReference type="AlphaFoldDB" id="A0A255YRX0"/>
<protein>
    <recommendedName>
        <fullName evidence="2">Autotransporter domain-containing protein</fullName>
    </recommendedName>
</protein>
<feature type="signal peptide" evidence="1">
    <location>
        <begin position="1"/>
        <end position="29"/>
    </location>
</feature>
<dbReference type="PROSITE" id="PS51208">
    <property type="entry name" value="AUTOTRANSPORTER"/>
    <property type="match status" value="1"/>
</dbReference>
<keyword evidence="1" id="KW-0732">Signal</keyword>
<dbReference type="OrthoDB" id="5930286at2"/>
<dbReference type="EMBL" id="NOXU01000032">
    <property type="protein sequence ID" value="OYQ31474.1"/>
    <property type="molecule type" value="Genomic_DNA"/>
</dbReference>
<name>A0A255YRX0_9PROT</name>
<keyword evidence="4" id="KW-1185">Reference proteome</keyword>
<dbReference type="SUPFAM" id="SSF103515">
    <property type="entry name" value="Autotransporter"/>
    <property type="match status" value="1"/>
</dbReference>
<dbReference type="RefSeq" id="WP_094458154.1">
    <property type="nucleotide sequence ID" value="NZ_NOXU01000032.1"/>
</dbReference>
<gene>
    <name evidence="3" type="ORF">CHU95_20200</name>
</gene>
<reference evidence="3 4" key="1">
    <citation type="submission" date="2017-07" db="EMBL/GenBank/DDBJ databases">
        <title>Niveispirillum cyanobacteriorum sp. nov., isolated from cyanobacterial aggregates in a eutrophic lake.</title>
        <authorList>
            <person name="Cai H."/>
        </authorList>
    </citation>
    <scope>NUCLEOTIDE SEQUENCE [LARGE SCALE GENOMIC DNA]</scope>
    <source>
        <strain evidence="4">TH1-14</strain>
    </source>
</reference>
<dbReference type="Gene3D" id="2.40.128.130">
    <property type="entry name" value="Autotransporter beta-domain"/>
    <property type="match status" value="1"/>
</dbReference>
<evidence type="ECO:0000259" key="2">
    <source>
        <dbReference type="PROSITE" id="PS51208"/>
    </source>
</evidence>
<dbReference type="InterPro" id="IPR005546">
    <property type="entry name" value="Autotransporte_beta"/>
</dbReference>
<dbReference type="InterPro" id="IPR036709">
    <property type="entry name" value="Autotransporte_beta_dom_sf"/>
</dbReference>